<dbReference type="GO" id="GO:0008483">
    <property type="term" value="F:transaminase activity"/>
    <property type="evidence" value="ECO:0007669"/>
    <property type="project" value="TreeGrafter"/>
</dbReference>
<evidence type="ECO:0000313" key="5">
    <source>
        <dbReference type="Proteomes" id="UP000176917"/>
    </source>
</evidence>
<feature type="active site" description="Proton acceptor" evidence="1">
    <location>
        <position position="203"/>
    </location>
</feature>
<name>A0A1G2RMS4_9BACT</name>
<dbReference type="GO" id="GO:0000271">
    <property type="term" value="P:polysaccharide biosynthetic process"/>
    <property type="evidence" value="ECO:0007669"/>
    <property type="project" value="TreeGrafter"/>
</dbReference>
<dbReference type="Gene3D" id="3.90.1150.10">
    <property type="entry name" value="Aspartate Aminotransferase, domain 1"/>
    <property type="match status" value="1"/>
</dbReference>
<evidence type="ECO:0008006" key="6">
    <source>
        <dbReference type="Google" id="ProtNLM"/>
    </source>
</evidence>
<dbReference type="STRING" id="1802461.A3B24_00115"/>
<comment type="caution">
    <text evidence="4">The sequence shown here is derived from an EMBL/GenBank/DDBJ whole genome shotgun (WGS) entry which is preliminary data.</text>
</comment>
<evidence type="ECO:0000256" key="3">
    <source>
        <dbReference type="RuleBase" id="RU004508"/>
    </source>
</evidence>
<dbReference type="InterPro" id="IPR015422">
    <property type="entry name" value="PyrdxlP-dep_Trfase_small"/>
</dbReference>
<feature type="modified residue" description="N6-(pyridoxal phosphate)lysine" evidence="2">
    <location>
        <position position="203"/>
    </location>
</feature>
<reference evidence="4 5" key="1">
    <citation type="journal article" date="2016" name="Nat. Commun.">
        <title>Thousands of microbial genomes shed light on interconnected biogeochemical processes in an aquifer system.</title>
        <authorList>
            <person name="Anantharaman K."/>
            <person name="Brown C.T."/>
            <person name="Hug L.A."/>
            <person name="Sharon I."/>
            <person name="Castelle C.J."/>
            <person name="Probst A.J."/>
            <person name="Thomas B.C."/>
            <person name="Singh A."/>
            <person name="Wilkins M.J."/>
            <person name="Karaoz U."/>
            <person name="Brodie E.L."/>
            <person name="Williams K.H."/>
            <person name="Hubbard S.S."/>
            <person name="Banfield J.F."/>
        </authorList>
    </citation>
    <scope>NUCLEOTIDE SEQUENCE [LARGE SCALE GENOMIC DNA]</scope>
</reference>
<evidence type="ECO:0000313" key="4">
    <source>
        <dbReference type="EMBL" id="OHA73582.1"/>
    </source>
</evidence>
<evidence type="ECO:0000256" key="1">
    <source>
        <dbReference type="PIRSR" id="PIRSR000390-1"/>
    </source>
</evidence>
<dbReference type="InterPro" id="IPR000653">
    <property type="entry name" value="DegT/StrS_aminotransferase"/>
</dbReference>
<gene>
    <name evidence="4" type="ORF">A3B24_00115</name>
</gene>
<dbReference type="InterPro" id="IPR015421">
    <property type="entry name" value="PyrdxlP-dep_Trfase_major"/>
</dbReference>
<evidence type="ECO:0000256" key="2">
    <source>
        <dbReference type="PIRSR" id="PIRSR000390-2"/>
    </source>
</evidence>
<dbReference type="CDD" id="cd00616">
    <property type="entry name" value="AHBA_syn"/>
    <property type="match status" value="1"/>
</dbReference>
<dbReference type="PIRSF" id="PIRSF000390">
    <property type="entry name" value="PLP_StrS"/>
    <property type="match status" value="1"/>
</dbReference>
<dbReference type="Gene3D" id="3.40.640.10">
    <property type="entry name" value="Type I PLP-dependent aspartate aminotransferase-like (Major domain)"/>
    <property type="match status" value="1"/>
</dbReference>
<dbReference type="InterPro" id="IPR015424">
    <property type="entry name" value="PyrdxlP-dep_Trfase"/>
</dbReference>
<proteinExistence type="inferred from homology"/>
<protein>
    <recommendedName>
        <fullName evidence="6">DegT/DnrJ/EryC1/StrS aminotransferase</fullName>
    </recommendedName>
</protein>
<dbReference type="AlphaFoldDB" id="A0A1G2RMS4"/>
<dbReference type="EMBL" id="MHUG01000010">
    <property type="protein sequence ID" value="OHA73582.1"/>
    <property type="molecule type" value="Genomic_DNA"/>
</dbReference>
<dbReference type="PANTHER" id="PTHR30244">
    <property type="entry name" value="TRANSAMINASE"/>
    <property type="match status" value="1"/>
</dbReference>
<dbReference type="GO" id="GO:0030170">
    <property type="term" value="F:pyridoxal phosphate binding"/>
    <property type="evidence" value="ECO:0007669"/>
    <property type="project" value="TreeGrafter"/>
</dbReference>
<dbReference type="PANTHER" id="PTHR30244:SF34">
    <property type="entry name" value="DTDP-4-AMINO-4,6-DIDEOXYGALACTOSE TRANSAMINASE"/>
    <property type="match status" value="1"/>
</dbReference>
<dbReference type="SUPFAM" id="SSF53383">
    <property type="entry name" value="PLP-dependent transferases"/>
    <property type="match status" value="1"/>
</dbReference>
<keyword evidence="2 3" id="KW-0663">Pyridoxal phosphate</keyword>
<organism evidence="4 5">
    <name type="scientific">Candidatus Wildermuthbacteria bacterium RIFCSPLOWO2_01_FULL_48_16</name>
    <dbReference type="NCBI Taxonomy" id="1802461"/>
    <lineage>
        <taxon>Bacteria</taxon>
        <taxon>Candidatus Wildermuthiibacteriota</taxon>
    </lineage>
</organism>
<dbReference type="Pfam" id="PF01041">
    <property type="entry name" value="DegT_DnrJ_EryC1"/>
    <property type="match status" value="1"/>
</dbReference>
<accession>A0A1G2RMS4</accession>
<sequence length="431" mass="48119">MSIALLEGKQNPIREKAPHSIGKEEKAAVLAVMEDGELSHFLGRSGEMFLGGKRVKELERQVREYFGVAHAVSFNSGSTALQAAVAALGIGPGDEVITSPFTMSATASAILLNNALPVFADISPDTYCIDPVSIEKNITPRTKAILAVNLFGASADYEKIKDIAQRHKLKIIEDNAQSIGAAYQGRYTGTIGDIGVCSFNFHKIIHSGEGGILVTNNDRYAFRAQLVRNHGEVVIDDLIAQGAYEPVVGSNYRLSELHAAIAIEQFKKLERIIHERRQAAEYLTHCLKKFSWIVPYELEHDNAGVYYVYPFRILSGEIGIQRKTLARAMEAEGFPVGEGYQKPLYLLPLYQREKMFLNSQYPFMSLDYGHGVKYSKGLCPVAESMYEKDLVITTIFQPPNTLSDIDEFISVIKKIEEYREELREYEKKTAH</sequence>
<dbReference type="Proteomes" id="UP000176917">
    <property type="component" value="Unassembled WGS sequence"/>
</dbReference>
<comment type="similarity">
    <text evidence="3">Belongs to the DegT/DnrJ/EryC1 family.</text>
</comment>